<keyword evidence="1" id="KW-0175">Coiled coil</keyword>
<evidence type="ECO:0000313" key="4">
    <source>
        <dbReference type="Proteomes" id="UP001163846"/>
    </source>
</evidence>
<organism evidence="3 4">
    <name type="scientific">Lentinula raphanica</name>
    <dbReference type="NCBI Taxonomy" id="153919"/>
    <lineage>
        <taxon>Eukaryota</taxon>
        <taxon>Fungi</taxon>
        <taxon>Dikarya</taxon>
        <taxon>Basidiomycota</taxon>
        <taxon>Agaricomycotina</taxon>
        <taxon>Agaricomycetes</taxon>
        <taxon>Agaricomycetidae</taxon>
        <taxon>Agaricales</taxon>
        <taxon>Marasmiineae</taxon>
        <taxon>Omphalotaceae</taxon>
        <taxon>Lentinula</taxon>
    </lineage>
</organism>
<feature type="compositionally biased region" description="Low complexity" evidence="2">
    <location>
        <begin position="389"/>
        <end position="399"/>
    </location>
</feature>
<evidence type="ECO:0000256" key="1">
    <source>
        <dbReference type="SAM" id="Coils"/>
    </source>
</evidence>
<feature type="region of interest" description="Disordered" evidence="2">
    <location>
        <begin position="293"/>
        <end position="323"/>
    </location>
</feature>
<keyword evidence="4" id="KW-1185">Reference proteome</keyword>
<protein>
    <submittedName>
        <fullName evidence="3">Uncharacterized protein</fullName>
    </submittedName>
</protein>
<feature type="region of interest" description="Disordered" evidence="2">
    <location>
        <begin position="389"/>
        <end position="413"/>
    </location>
</feature>
<feature type="coiled-coil region" evidence="1">
    <location>
        <begin position="240"/>
        <end position="267"/>
    </location>
</feature>
<feature type="coiled-coil region" evidence="1">
    <location>
        <begin position="90"/>
        <end position="138"/>
    </location>
</feature>
<gene>
    <name evidence="3" type="ORF">F5878DRAFT_721681</name>
</gene>
<accession>A0AA38PHR1</accession>
<comment type="caution">
    <text evidence="3">The sequence shown here is derived from an EMBL/GenBank/DDBJ whole genome shotgun (WGS) entry which is preliminary data.</text>
</comment>
<evidence type="ECO:0000256" key="2">
    <source>
        <dbReference type="SAM" id="MobiDB-lite"/>
    </source>
</evidence>
<dbReference type="Proteomes" id="UP001163846">
    <property type="component" value="Unassembled WGS sequence"/>
</dbReference>
<name>A0AA38PHR1_9AGAR</name>
<dbReference type="AlphaFoldDB" id="A0AA38PHR1"/>
<evidence type="ECO:0000313" key="3">
    <source>
        <dbReference type="EMBL" id="KAJ3843157.1"/>
    </source>
</evidence>
<proteinExistence type="predicted"/>
<reference evidence="3" key="1">
    <citation type="submission" date="2022-08" db="EMBL/GenBank/DDBJ databases">
        <authorList>
            <consortium name="DOE Joint Genome Institute"/>
            <person name="Min B."/>
            <person name="Riley R."/>
            <person name="Sierra-Patev S."/>
            <person name="Naranjo-Ortiz M."/>
            <person name="Looney B."/>
            <person name="Konkel Z."/>
            <person name="Slot J.C."/>
            <person name="Sakamoto Y."/>
            <person name="Steenwyk J.L."/>
            <person name="Rokas A."/>
            <person name="Carro J."/>
            <person name="Camarero S."/>
            <person name="Ferreira P."/>
            <person name="Molpeceres G."/>
            <person name="Ruiz-Duenas F.J."/>
            <person name="Serrano A."/>
            <person name="Henrissat B."/>
            <person name="Drula E."/>
            <person name="Hughes K.W."/>
            <person name="Mata J.L."/>
            <person name="Ishikawa N.K."/>
            <person name="Vargas-Isla R."/>
            <person name="Ushijima S."/>
            <person name="Smith C.A."/>
            <person name="Ahrendt S."/>
            <person name="Andreopoulos W."/>
            <person name="He G."/>
            <person name="Labutti K."/>
            <person name="Lipzen A."/>
            <person name="Ng V."/>
            <person name="Sandor L."/>
            <person name="Barry K."/>
            <person name="Martinez A.T."/>
            <person name="Xiao Y."/>
            <person name="Gibbons J.G."/>
            <person name="Terashima K."/>
            <person name="Hibbett D.S."/>
            <person name="Grigoriev I.V."/>
        </authorList>
    </citation>
    <scope>NUCLEOTIDE SEQUENCE</scope>
    <source>
        <strain evidence="3">TFB9207</strain>
    </source>
</reference>
<sequence length="666" mass="72585">MDILTSPQPLLQFEVPPSADSNTSFAPIRPVSASHKRPFSIDLSLELECQLVMESLPPTPAHNATSHANSAPVIAHLRDSLDPNVLAHIISQLRRSLSDLSKEKDDLVSLLASAHSREAELEDALQHMTDKATHMEEELMEARWKNKDDEEAISMLRTKVEESRRGLMCLQTENRRQGAQITPLDLSRAGLLMGTDELPRSQILQTLSNLNFGLSSSHEHNSQILTNLCIGVSPPLDDFSSDSTAQIQALQKEIATLKSDLEETSHELTAAVEAREVTETCVTVLRAFIEEHDVGSGDGQHGSDTSSIKLPPPPASMTGDEADTSSIKSSWGFKLWNAKPSPTLNSLNSPALASIVSPTPSAVMIPTQFSKKISAPSLQIRESMYSYESKSSSKSDTSSIAEPLSPTDDEDDGIDIMVREPMTLVYSLQWEYKRHVEGVQGFHPNLKVGRRAQDVFTTLYTDWVHSPALPISAALATSTMFIGVFSSPLPLTPTNATSLVGRQEEQDLMARAWGRQYSSITMKLLRTNKQGKPIKVGSPVTKDEEWTLFLGPDGFRAHEGPGGTLVAETVKSEKDHTGHTLVSSKATQDLGEKAAFYTAASRDKAFDALLTDIPALHAGNGVPKTNLAYLNGIFAYLASVHGVLSHEPPEAWMKLYNEMHALGGSA</sequence>
<dbReference type="EMBL" id="MU805984">
    <property type="protein sequence ID" value="KAJ3843157.1"/>
    <property type="molecule type" value="Genomic_DNA"/>
</dbReference>